<dbReference type="AlphaFoldDB" id="A0AAU9JMH2"/>
<keyword evidence="2" id="KW-1185">Reference proteome</keyword>
<comment type="caution">
    <text evidence="1">The sequence shown here is derived from an EMBL/GenBank/DDBJ whole genome shotgun (WGS) entry which is preliminary data.</text>
</comment>
<sequence>MNKYSDLYQRPFTSSVPKNLYGSPKSFSTNRPITTGFQSTVEALSNEKMFSPFTSTWETFYSPLSTYVDTQQSAKSIDDSQYQISVNFPERPNTSSISGLTLLENERAINNSKTLLTTKERVSFPNIFSNTQQFPAEKDFNRILNKIEMIVSNKYLGHRGATIKEGEPIEIMSEQSSFSYLKVYTKGKRCPMRVHFKKSKGKLLTYISRHNPEPSESLHDEVFKTDSFEVADPGLKFKNDYIHFGIQALEDSTFVISVYFGRLKIDLNKKRKTERQETSIELENLRKNEMLQYELFKKVDDTIAKRKSEQLKNSNNKDFLKMNMNILPINSPKRMKEKTVSLKNIELRRKSAKIKHKLWLQEKKQRAINVVNKKLLRAEEEKQERLRKEQLILLQNEQKEWFIVINIALAFVSIREKWQAKRKEKLETFKNSISARKFQIFFRARNHNKTISEFVLLRAKDTLNFYFRHAKPIERRSYRRQISKCIHESARNHTLPHHFSAFTESIFNVQKVWREYNEKNKKRWEELNLLWNQELEKKILELNKAKPTKGKKKKDESAKYLKIPAIARNHVLTEYFRDRKRNFRVEIRKFIDKKKMQKVLKQFSKFSQSDLDTNKAELIFKYLPSEEDMLQLIEKALHITNITI</sequence>
<reference evidence="1" key="1">
    <citation type="submission" date="2021-09" db="EMBL/GenBank/DDBJ databases">
        <authorList>
            <consortium name="AG Swart"/>
            <person name="Singh M."/>
            <person name="Singh A."/>
            <person name="Seah K."/>
            <person name="Emmerich C."/>
        </authorList>
    </citation>
    <scope>NUCLEOTIDE SEQUENCE</scope>
    <source>
        <strain evidence="1">ATCC30299</strain>
    </source>
</reference>
<evidence type="ECO:0000313" key="2">
    <source>
        <dbReference type="Proteomes" id="UP001162131"/>
    </source>
</evidence>
<proteinExistence type="predicted"/>
<dbReference type="EMBL" id="CAJZBQ010000045">
    <property type="protein sequence ID" value="CAG9328091.1"/>
    <property type="molecule type" value="Genomic_DNA"/>
</dbReference>
<protein>
    <submittedName>
        <fullName evidence="1">Uncharacterized protein</fullName>
    </submittedName>
</protein>
<evidence type="ECO:0000313" key="1">
    <source>
        <dbReference type="EMBL" id="CAG9328091.1"/>
    </source>
</evidence>
<organism evidence="1 2">
    <name type="scientific">Blepharisma stoltei</name>
    <dbReference type="NCBI Taxonomy" id="1481888"/>
    <lineage>
        <taxon>Eukaryota</taxon>
        <taxon>Sar</taxon>
        <taxon>Alveolata</taxon>
        <taxon>Ciliophora</taxon>
        <taxon>Postciliodesmatophora</taxon>
        <taxon>Heterotrichea</taxon>
        <taxon>Heterotrichida</taxon>
        <taxon>Blepharismidae</taxon>
        <taxon>Blepharisma</taxon>
    </lineage>
</organism>
<name>A0AAU9JMH2_9CILI</name>
<gene>
    <name evidence="1" type="ORF">BSTOLATCC_MIC45549</name>
</gene>
<accession>A0AAU9JMH2</accession>
<dbReference type="Proteomes" id="UP001162131">
    <property type="component" value="Unassembled WGS sequence"/>
</dbReference>